<dbReference type="AlphaFoldDB" id="A0A8A4ZAB6"/>
<dbReference type="InterPro" id="IPR007016">
    <property type="entry name" value="O-antigen_ligase-rel_domated"/>
</dbReference>
<evidence type="ECO:0000313" key="8">
    <source>
        <dbReference type="Proteomes" id="UP000663937"/>
    </source>
</evidence>
<sequence length="460" mass="47894">MIEAAVRERRGTRRPAADRAQQVWYGVQDRALAATIVGLTAVAVALAGVAGLPTVLIYVLAAAPILVVVGSRYALVILAAAIGVRALVDNAGQLATGGIAVALIGLALLVSWRASSWLLVLFGISGFLVLSALYGAPRFGAAVTFGEAVRLISALSVVLITINVSGRFTAFQLARIVQLVGFIPALVAIYQLITGTGSQIDGLNRAAGTLAQSNPAAALFALCNLATFALLLARAPRRGLNIAFLLVFVAAQAATGTISGVVTFLVMALVYVFTLRHARIERVLLAVVGVALVAYLAAQSDVGQSRLAEFTGPGADPLSKENSLGWRIEAWGKVLDSWRQHPIFGNGVGATRGDIILVGNIPHNEYVRILAENGVVGLAFVLGAAAVFGARMLRTIGRTTDVAPSFALAVLAGTFVNAIAANTFLYSTTFYLTLFVLAGCWRLANEPAPAADPTPDEALG</sequence>
<dbReference type="Pfam" id="PF04932">
    <property type="entry name" value="Wzy_C"/>
    <property type="match status" value="1"/>
</dbReference>
<dbReference type="KEGG" id="psic:J4E96_16460"/>
<name>A0A8A4ZAB6_9MICO</name>
<dbReference type="GO" id="GO:0016874">
    <property type="term" value="F:ligase activity"/>
    <property type="evidence" value="ECO:0007669"/>
    <property type="project" value="UniProtKB-KW"/>
</dbReference>
<dbReference type="PANTHER" id="PTHR37422:SF13">
    <property type="entry name" value="LIPOPOLYSACCHARIDE BIOSYNTHESIS PROTEIN PA4999-RELATED"/>
    <property type="match status" value="1"/>
</dbReference>
<keyword evidence="2 5" id="KW-0812">Transmembrane</keyword>
<dbReference type="GO" id="GO:0016020">
    <property type="term" value="C:membrane"/>
    <property type="evidence" value="ECO:0007669"/>
    <property type="project" value="UniProtKB-SubCell"/>
</dbReference>
<dbReference type="Proteomes" id="UP000663937">
    <property type="component" value="Chromosome"/>
</dbReference>
<evidence type="ECO:0000256" key="4">
    <source>
        <dbReference type="ARBA" id="ARBA00023136"/>
    </source>
</evidence>
<feature type="transmembrane region" description="Helical" evidence="5">
    <location>
        <begin position="56"/>
        <end position="82"/>
    </location>
</feature>
<dbReference type="RefSeq" id="WP_227423150.1">
    <property type="nucleotide sequence ID" value="NZ_CP071868.1"/>
</dbReference>
<feature type="transmembrane region" description="Helical" evidence="5">
    <location>
        <begin position="280"/>
        <end position="298"/>
    </location>
</feature>
<feature type="transmembrane region" description="Helical" evidence="5">
    <location>
        <begin position="242"/>
        <end position="273"/>
    </location>
</feature>
<feature type="transmembrane region" description="Helical" evidence="5">
    <location>
        <begin position="94"/>
        <end position="112"/>
    </location>
</feature>
<reference evidence="7" key="1">
    <citation type="submission" date="2021-03" db="EMBL/GenBank/DDBJ databases">
        <title>Pengzhenrongella sicca gen. nov., sp. nov., a new member of suborder Micrococcineae isolated from High-Arctic tundra soil.</title>
        <authorList>
            <person name="Peng F."/>
        </authorList>
    </citation>
    <scope>NUCLEOTIDE SEQUENCE</scope>
    <source>
        <strain evidence="7">LRZ-2</strain>
    </source>
</reference>
<comment type="subcellular location">
    <subcellularLocation>
        <location evidence="1">Membrane</location>
        <topology evidence="1">Multi-pass membrane protein</topology>
    </subcellularLocation>
</comment>
<feature type="transmembrane region" description="Helical" evidence="5">
    <location>
        <begin position="148"/>
        <end position="170"/>
    </location>
</feature>
<keyword evidence="8" id="KW-1185">Reference proteome</keyword>
<keyword evidence="7" id="KW-0436">Ligase</keyword>
<evidence type="ECO:0000313" key="7">
    <source>
        <dbReference type="EMBL" id="QTE28900.1"/>
    </source>
</evidence>
<gene>
    <name evidence="7" type="ORF">J4E96_16460</name>
</gene>
<dbReference type="PANTHER" id="PTHR37422">
    <property type="entry name" value="TEICHURONIC ACID BIOSYNTHESIS PROTEIN TUAE"/>
    <property type="match status" value="1"/>
</dbReference>
<protein>
    <submittedName>
        <fullName evidence="7">O-antigen ligase family protein</fullName>
    </submittedName>
</protein>
<evidence type="ECO:0000256" key="3">
    <source>
        <dbReference type="ARBA" id="ARBA00022989"/>
    </source>
</evidence>
<evidence type="ECO:0000259" key="6">
    <source>
        <dbReference type="Pfam" id="PF04932"/>
    </source>
</evidence>
<dbReference type="EMBL" id="CP071868">
    <property type="protein sequence ID" value="QTE28900.1"/>
    <property type="molecule type" value="Genomic_DNA"/>
</dbReference>
<evidence type="ECO:0000256" key="2">
    <source>
        <dbReference type="ARBA" id="ARBA00022692"/>
    </source>
</evidence>
<evidence type="ECO:0000256" key="1">
    <source>
        <dbReference type="ARBA" id="ARBA00004141"/>
    </source>
</evidence>
<keyword evidence="4 5" id="KW-0472">Membrane</keyword>
<organism evidence="7 8">
    <name type="scientific">Pengzhenrongella sicca</name>
    <dbReference type="NCBI Taxonomy" id="2819238"/>
    <lineage>
        <taxon>Bacteria</taxon>
        <taxon>Bacillati</taxon>
        <taxon>Actinomycetota</taxon>
        <taxon>Actinomycetes</taxon>
        <taxon>Micrococcales</taxon>
        <taxon>Pengzhenrongella</taxon>
    </lineage>
</organism>
<proteinExistence type="predicted"/>
<evidence type="ECO:0000256" key="5">
    <source>
        <dbReference type="SAM" id="Phobius"/>
    </source>
</evidence>
<feature type="transmembrane region" description="Helical" evidence="5">
    <location>
        <begin position="176"/>
        <end position="195"/>
    </location>
</feature>
<feature type="transmembrane region" description="Helical" evidence="5">
    <location>
        <begin position="118"/>
        <end position="136"/>
    </location>
</feature>
<keyword evidence="3 5" id="KW-1133">Transmembrane helix</keyword>
<accession>A0A8A4ZAB6</accession>
<feature type="transmembrane region" description="Helical" evidence="5">
    <location>
        <begin position="31"/>
        <end position="50"/>
    </location>
</feature>
<dbReference type="InterPro" id="IPR051533">
    <property type="entry name" value="WaaL-like"/>
</dbReference>
<feature type="transmembrane region" description="Helical" evidence="5">
    <location>
        <begin position="216"/>
        <end position="236"/>
    </location>
</feature>
<feature type="transmembrane region" description="Helical" evidence="5">
    <location>
        <begin position="374"/>
        <end position="393"/>
    </location>
</feature>
<feature type="transmembrane region" description="Helical" evidence="5">
    <location>
        <begin position="405"/>
        <end position="426"/>
    </location>
</feature>
<feature type="domain" description="O-antigen ligase-related" evidence="6">
    <location>
        <begin position="244"/>
        <end position="381"/>
    </location>
</feature>